<dbReference type="RefSeq" id="WP_209361358.1">
    <property type="nucleotide sequence ID" value="NZ_JAGISH010000007.1"/>
</dbReference>
<protein>
    <submittedName>
        <fullName evidence="5">Response regulator transcription factor</fullName>
    </submittedName>
</protein>
<dbReference type="InterPro" id="IPR036388">
    <property type="entry name" value="WH-like_DNA-bd_sf"/>
</dbReference>
<evidence type="ECO:0000313" key="6">
    <source>
        <dbReference type="Proteomes" id="UP000675940"/>
    </source>
</evidence>
<accession>A0A940S3U1</accession>
<evidence type="ECO:0000256" key="1">
    <source>
        <dbReference type="ARBA" id="ARBA00023015"/>
    </source>
</evidence>
<dbReference type="InterPro" id="IPR005143">
    <property type="entry name" value="TF_LuxR_autoind-bd_dom"/>
</dbReference>
<comment type="caution">
    <text evidence="5">The sequence shown here is derived from an EMBL/GenBank/DDBJ whole genome shotgun (WGS) entry which is preliminary data.</text>
</comment>
<evidence type="ECO:0000256" key="3">
    <source>
        <dbReference type="ARBA" id="ARBA00023163"/>
    </source>
</evidence>
<dbReference type="Gene3D" id="1.10.10.10">
    <property type="entry name" value="Winged helix-like DNA-binding domain superfamily/Winged helix DNA-binding domain"/>
    <property type="match status" value="1"/>
</dbReference>
<dbReference type="SUPFAM" id="SSF75516">
    <property type="entry name" value="Pheromone-binding domain of LuxR-like quorum-sensing transcription factors"/>
    <property type="match status" value="1"/>
</dbReference>
<proteinExistence type="predicted"/>
<evidence type="ECO:0000259" key="4">
    <source>
        <dbReference type="PROSITE" id="PS50043"/>
    </source>
</evidence>
<keyword evidence="1" id="KW-0805">Transcription regulation</keyword>
<dbReference type="InterPro" id="IPR036693">
    <property type="entry name" value="TF_LuxR_autoind-bd_dom_sf"/>
</dbReference>
<feature type="domain" description="HTH luxR-type" evidence="4">
    <location>
        <begin position="193"/>
        <end position="258"/>
    </location>
</feature>
<dbReference type="Proteomes" id="UP000675940">
    <property type="component" value="Unassembled WGS sequence"/>
</dbReference>
<gene>
    <name evidence="5" type="ORF">J5474_13030</name>
</gene>
<evidence type="ECO:0000313" key="5">
    <source>
        <dbReference type="EMBL" id="MBP0483409.1"/>
    </source>
</evidence>
<dbReference type="InterPro" id="IPR016032">
    <property type="entry name" value="Sig_transdc_resp-reg_C-effctor"/>
</dbReference>
<dbReference type="GO" id="GO:0006355">
    <property type="term" value="P:regulation of DNA-templated transcription"/>
    <property type="evidence" value="ECO:0007669"/>
    <property type="project" value="InterPro"/>
</dbReference>
<organism evidence="5 6">
    <name type="scientific">Sagittula salina</name>
    <dbReference type="NCBI Taxonomy" id="2820268"/>
    <lineage>
        <taxon>Bacteria</taxon>
        <taxon>Pseudomonadati</taxon>
        <taxon>Pseudomonadota</taxon>
        <taxon>Alphaproteobacteria</taxon>
        <taxon>Rhodobacterales</taxon>
        <taxon>Roseobacteraceae</taxon>
        <taxon>Sagittula</taxon>
    </lineage>
</organism>
<dbReference type="CDD" id="cd06170">
    <property type="entry name" value="LuxR_C_like"/>
    <property type="match status" value="1"/>
</dbReference>
<dbReference type="InterPro" id="IPR000792">
    <property type="entry name" value="Tscrpt_reg_LuxR_C"/>
</dbReference>
<sequence length="286" mass="32053">MKPSADAVPLSPAETFFPERGQRFLRGLESTRSSNEVWELLMQLGRDVNLPSIDFISASDWRHWKRTLFVRNSYDATWLHAMNQDSEQFRGSYFRVHGLRHLTPLCVGLEFREDYPDLPPDRLSVLQAAADRGLRAGIAIPLRQTAPPSAAMLSFIGDHDREALLEILKAECWTLTVGAWAAHQRYMQHFSEEFFVRNGVTPKQRELLEMIGAGYLDKEIARTLGITVSAVRQRLSALIAKTGACNRAELAALAMSLGVLPDPHNRPLDEGDGDGDGAEVYPRVLE</sequence>
<dbReference type="Gene3D" id="3.30.450.80">
    <property type="entry name" value="Transcription factor LuxR-like, autoinducer-binding domain"/>
    <property type="match status" value="1"/>
</dbReference>
<dbReference type="SMART" id="SM00421">
    <property type="entry name" value="HTH_LUXR"/>
    <property type="match status" value="1"/>
</dbReference>
<dbReference type="GO" id="GO:0003677">
    <property type="term" value="F:DNA binding"/>
    <property type="evidence" value="ECO:0007669"/>
    <property type="project" value="UniProtKB-KW"/>
</dbReference>
<dbReference type="Pfam" id="PF03472">
    <property type="entry name" value="Autoind_bind"/>
    <property type="match status" value="1"/>
</dbReference>
<keyword evidence="3" id="KW-0804">Transcription</keyword>
<dbReference type="AlphaFoldDB" id="A0A940S3U1"/>
<keyword evidence="6" id="KW-1185">Reference proteome</keyword>
<reference evidence="5" key="1">
    <citation type="submission" date="2021-03" db="EMBL/GenBank/DDBJ databases">
        <title>Sagittula salina sp. nov. strain M10.9X isolated from the marine waste.</title>
        <authorList>
            <person name="Satari L."/>
            <person name="Molina-Menor E."/>
            <person name="Vidal-Verdu A."/>
            <person name="Pascual J."/>
            <person name="Pereto J."/>
            <person name="Porcar M."/>
        </authorList>
    </citation>
    <scope>NUCLEOTIDE SEQUENCE</scope>
    <source>
        <strain evidence="5">M10.9X</strain>
    </source>
</reference>
<dbReference type="PROSITE" id="PS50043">
    <property type="entry name" value="HTH_LUXR_2"/>
    <property type="match status" value="1"/>
</dbReference>
<name>A0A940S3U1_9RHOB</name>
<dbReference type="Pfam" id="PF00196">
    <property type="entry name" value="GerE"/>
    <property type="match status" value="1"/>
</dbReference>
<keyword evidence="2" id="KW-0238">DNA-binding</keyword>
<dbReference type="SUPFAM" id="SSF46894">
    <property type="entry name" value="C-terminal effector domain of the bipartite response regulators"/>
    <property type="match status" value="1"/>
</dbReference>
<evidence type="ECO:0000256" key="2">
    <source>
        <dbReference type="ARBA" id="ARBA00023125"/>
    </source>
</evidence>
<dbReference type="EMBL" id="JAGISH010000007">
    <property type="protein sequence ID" value="MBP0483409.1"/>
    <property type="molecule type" value="Genomic_DNA"/>
</dbReference>